<comment type="catalytic activity">
    <reaction evidence="1">
        <text>ATP + protein L-histidine = ADP + protein N-phospho-L-histidine.</text>
        <dbReference type="EC" id="2.7.13.3"/>
    </reaction>
</comment>
<dbReference type="EMBL" id="QYYD01000015">
    <property type="protein sequence ID" value="RJF70756.1"/>
    <property type="molecule type" value="Genomic_DNA"/>
</dbReference>
<dbReference type="CDD" id="cd00130">
    <property type="entry name" value="PAS"/>
    <property type="match status" value="1"/>
</dbReference>
<keyword evidence="4" id="KW-0418">Kinase</keyword>
<name>A0A418V3W8_RHOPL</name>
<feature type="compositionally biased region" description="Pro residues" evidence="5">
    <location>
        <begin position="287"/>
        <end position="299"/>
    </location>
</feature>
<dbReference type="RefSeq" id="WP_119857492.1">
    <property type="nucleotide sequence ID" value="NZ_QYYD01000015.1"/>
</dbReference>
<sequence>MTSWDFQLRGVDDPRLAAHAIRALPVWLWSVDGTRVLWANPVGARLLGADNANALGARHFGPADPQRRLVVHLAGRLPPNGATRLERLRGFGARVGGLLTCACARMEFADGGAGVLIAAVEPVGRPMPLLDRLRALVEGLDTPMAAFARDGLFVGASAAARTLLGFRNLTEAGLDEARAEALRSGRAETPVGVGRMVLQRVGSGSDVGLVALLQPLAPVEADVAASEPIDPAPAEAAADASQQLSPIAESVADQVEADALPPPEAPDAPSQEPSPFVEPVADEPGTTEPPPAEPVPAEPEPPEPEPPEPAPLEPVPPRRHPLRFVWQLDGDQRFTLKSDDFIRLIGPQTAAGLDRPWAEIRAALDLDPDDRFAQAVARRQTWSGVTLHWPADGTSLRLPIEMSGLPIQNRDGLLVGYRGAGVCRDLAGLDHLAALRQHGSSDQHPPQSLSAGTTPPDASLLAADQPVAADPTHQTLETDSAVEPPRNVLPFRPANDARSPALTPVENSAFNELARQLAERLESEAAGAADLLFAQASNDDQISAPAEHDDGGQRADASGVAETSTDETSVSEPAAPQADWLTPPATPAMGSSAHDRVLMDLIPVGVLIYRLDRLLYANGAFLQRVGFASVTELDEAGGLDALYVEEGSGGASSTSEVGAPITVASAHSSPAAGRLHTITWDGEQALALIFSPDAPAVVAPELVADVEEAESAASSEAGQVNAEELGAILDTTAEGILMFDADGHISACNRSAEALFGYDGAELVERSLPDLFAPESTNVVNDYFASVKSGSAESLLDHGLEALGRVREGGLFPLTMTIGRTRPDGPNYFAVFRDLSQARRIETELGQVRKLAERAAGAKADVLARLSHEIRTPVNAIIGFAEVMIEERFGPLGNERYGDYLKDIRASGERVIGIVGDLLDLSQIETGKLELDFTSQHLNEVVEQCVAVMQPRANRERIIIRTSLAHALPPVVADAQALRQILMHLIGTSIHLANAGGQVIVSTALSDFGEVVLRVRDTGHRLNDDELAAALQPFSTPAPSDRSEAAGVSLSLTKALVEANHAQFHIKSAPQSGTLIEVVFSRTPVGV</sequence>
<dbReference type="NCBIfam" id="TIGR00229">
    <property type="entry name" value="sensory_box"/>
    <property type="match status" value="1"/>
</dbReference>
<dbReference type="SMART" id="SM00091">
    <property type="entry name" value="PAS"/>
    <property type="match status" value="3"/>
</dbReference>
<dbReference type="Gene3D" id="3.30.565.10">
    <property type="entry name" value="Histidine kinase-like ATPase, C-terminal domain"/>
    <property type="match status" value="1"/>
</dbReference>
<accession>A0A418V3W8</accession>
<protein>
    <recommendedName>
        <fullName evidence="2">histidine kinase</fullName>
        <ecNumber evidence="2">2.7.13.3</ecNumber>
    </recommendedName>
</protein>
<proteinExistence type="predicted"/>
<dbReference type="SMART" id="SM00387">
    <property type="entry name" value="HATPase_c"/>
    <property type="match status" value="1"/>
</dbReference>
<dbReference type="PROSITE" id="PS50109">
    <property type="entry name" value="HIS_KIN"/>
    <property type="match status" value="1"/>
</dbReference>
<dbReference type="CDD" id="cd00082">
    <property type="entry name" value="HisKA"/>
    <property type="match status" value="1"/>
</dbReference>
<dbReference type="InterPro" id="IPR000014">
    <property type="entry name" value="PAS"/>
</dbReference>
<dbReference type="SMART" id="SM00388">
    <property type="entry name" value="HisKA"/>
    <property type="match status" value="1"/>
</dbReference>
<dbReference type="SUPFAM" id="SSF55785">
    <property type="entry name" value="PYP-like sensor domain (PAS domain)"/>
    <property type="match status" value="2"/>
</dbReference>
<gene>
    <name evidence="8" type="ORF">D4Q52_15660</name>
</gene>
<dbReference type="InterPro" id="IPR003594">
    <property type="entry name" value="HATPase_dom"/>
</dbReference>
<evidence type="ECO:0000256" key="2">
    <source>
        <dbReference type="ARBA" id="ARBA00012438"/>
    </source>
</evidence>
<feature type="region of interest" description="Disordered" evidence="5">
    <location>
        <begin position="542"/>
        <end position="588"/>
    </location>
</feature>
<dbReference type="InterPro" id="IPR005467">
    <property type="entry name" value="His_kinase_dom"/>
</dbReference>
<dbReference type="Pfam" id="PF13188">
    <property type="entry name" value="PAS_8"/>
    <property type="match status" value="2"/>
</dbReference>
<dbReference type="SUPFAM" id="SSF47384">
    <property type="entry name" value="Homodimeric domain of signal transducing histidine kinase"/>
    <property type="match status" value="1"/>
</dbReference>
<dbReference type="AlphaFoldDB" id="A0A418V3W8"/>
<dbReference type="SUPFAM" id="SSF55874">
    <property type="entry name" value="ATPase domain of HSP90 chaperone/DNA topoisomerase II/histidine kinase"/>
    <property type="match status" value="1"/>
</dbReference>
<comment type="caution">
    <text evidence="8">The sequence shown here is derived from an EMBL/GenBank/DDBJ whole genome shotgun (WGS) entry which is preliminary data.</text>
</comment>
<evidence type="ECO:0000313" key="8">
    <source>
        <dbReference type="EMBL" id="RJF70756.1"/>
    </source>
</evidence>
<dbReference type="Gene3D" id="1.10.287.130">
    <property type="match status" value="1"/>
</dbReference>
<evidence type="ECO:0000256" key="4">
    <source>
        <dbReference type="ARBA" id="ARBA00022777"/>
    </source>
</evidence>
<dbReference type="InterPro" id="IPR036097">
    <property type="entry name" value="HisK_dim/P_sf"/>
</dbReference>
<dbReference type="GO" id="GO:0005886">
    <property type="term" value="C:plasma membrane"/>
    <property type="evidence" value="ECO:0007669"/>
    <property type="project" value="TreeGrafter"/>
</dbReference>
<dbReference type="PANTHER" id="PTHR43047:SF72">
    <property type="entry name" value="OSMOSENSING HISTIDINE PROTEIN KINASE SLN1"/>
    <property type="match status" value="1"/>
</dbReference>
<dbReference type="GO" id="GO:0000155">
    <property type="term" value="F:phosphorelay sensor kinase activity"/>
    <property type="evidence" value="ECO:0007669"/>
    <property type="project" value="InterPro"/>
</dbReference>
<dbReference type="PANTHER" id="PTHR43047">
    <property type="entry name" value="TWO-COMPONENT HISTIDINE PROTEIN KINASE"/>
    <property type="match status" value="1"/>
</dbReference>
<evidence type="ECO:0000256" key="1">
    <source>
        <dbReference type="ARBA" id="ARBA00000085"/>
    </source>
</evidence>
<dbReference type="Pfam" id="PF02518">
    <property type="entry name" value="HATPase_c"/>
    <property type="match status" value="1"/>
</dbReference>
<feature type="region of interest" description="Disordered" evidence="5">
    <location>
        <begin position="474"/>
        <end position="503"/>
    </location>
</feature>
<feature type="compositionally biased region" description="Polar residues" evidence="5">
    <location>
        <begin position="438"/>
        <end position="453"/>
    </location>
</feature>
<dbReference type="InterPro" id="IPR003661">
    <property type="entry name" value="HisK_dim/P_dom"/>
</dbReference>
<dbReference type="InterPro" id="IPR036890">
    <property type="entry name" value="HATPase_C_sf"/>
</dbReference>
<evidence type="ECO:0000256" key="5">
    <source>
        <dbReference type="SAM" id="MobiDB-lite"/>
    </source>
</evidence>
<dbReference type="EC" id="2.7.13.3" evidence="2"/>
<feature type="domain" description="PAS" evidence="7">
    <location>
        <begin position="721"/>
        <end position="791"/>
    </location>
</feature>
<dbReference type="Pfam" id="PF00512">
    <property type="entry name" value="HisKA"/>
    <property type="match status" value="1"/>
</dbReference>
<dbReference type="GO" id="GO:0009927">
    <property type="term" value="F:histidine phosphotransfer kinase activity"/>
    <property type="evidence" value="ECO:0007669"/>
    <property type="project" value="TreeGrafter"/>
</dbReference>
<evidence type="ECO:0000256" key="3">
    <source>
        <dbReference type="ARBA" id="ARBA00022679"/>
    </source>
</evidence>
<reference evidence="8 9" key="1">
    <citation type="submission" date="2018-09" db="EMBL/GenBank/DDBJ databases">
        <title>Draft genome sequence of Rhodopseudomonas palustris 2.1.18.</title>
        <authorList>
            <person name="Robertson S.L."/>
            <person name="Meyer T.E."/>
            <person name="Kyndt J.A."/>
        </authorList>
    </citation>
    <scope>NUCLEOTIDE SEQUENCE [LARGE SCALE GENOMIC DNA]</scope>
    <source>
        <strain evidence="8 9">2.1.18</strain>
    </source>
</reference>
<keyword evidence="3" id="KW-0808">Transferase</keyword>
<dbReference type="Pfam" id="PF00989">
    <property type="entry name" value="PAS"/>
    <property type="match status" value="1"/>
</dbReference>
<dbReference type="OrthoDB" id="9801651at2"/>
<organism evidence="8 9">
    <name type="scientific">Rhodopseudomonas palustris</name>
    <dbReference type="NCBI Taxonomy" id="1076"/>
    <lineage>
        <taxon>Bacteria</taxon>
        <taxon>Pseudomonadati</taxon>
        <taxon>Pseudomonadota</taxon>
        <taxon>Alphaproteobacteria</taxon>
        <taxon>Hyphomicrobiales</taxon>
        <taxon>Nitrobacteraceae</taxon>
        <taxon>Rhodopseudomonas</taxon>
    </lineage>
</organism>
<dbReference type="GO" id="GO:0006355">
    <property type="term" value="P:regulation of DNA-templated transcription"/>
    <property type="evidence" value="ECO:0007669"/>
    <property type="project" value="InterPro"/>
</dbReference>
<feature type="compositionally biased region" description="Polar residues" evidence="5">
    <location>
        <begin position="561"/>
        <end position="571"/>
    </location>
</feature>
<feature type="region of interest" description="Disordered" evidence="5">
    <location>
        <begin position="438"/>
        <end position="459"/>
    </location>
</feature>
<feature type="domain" description="Histidine kinase" evidence="6">
    <location>
        <begin position="865"/>
        <end position="1084"/>
    </location>
</feature>
<dbReference type="InterPro" id="IPR035965">
    <property type="entry name" value="PAS-like_dom_sf"/>
</dbReference>
<dbReference type="Proteomes" id="UP000285523">
    <property type="component" value="Unassembled WGS sequence"/>
</dbReference>
<evidence type="ECO:0000259" key="7">
    <source>
        <dbReference type="PROSITE" id="PS50112"/>
    </source>
</evidence>
<evidence type="ECO:0000313" key="9">
    <source>
        <dbReference type="Proteomes" id="UP000285523"/>
    </source>
</evidence>
<feature type="region of interest" description="Disordered" evidence="5">
    <location>
        <begin position="259"/>
        <end position="318"/>
    </location>
</feature>
<dbReference type="PROSITE" id="PS50112">
    <property type="entry name" value="PAS"/>
    <property type="match status" value="1"/>
</dbReference>
<dbReference type="Gene3D" id="3.30.450.20">
    <property type="entry name" value="PAS domain"/>
    <property type="match status" value="1"/>
</dbReference>
<evidence type="ECO:0000259" key="6">
    <source>
        <dbReference type="PROSITE" id="PS50109"/>
    </source>
</evidence>
<dbReference type="InterPro" id="IPR013767">
    <property type="entry name" value="PAS_fold"/>
</dbReference>